<dbReference type="STRING" id="264951.A0A443HJR3"/>
<keyword evidence="4" id="KW-1185">Reference proteome</keyword>
<reference evidence="3 4" key="1">
    <citation type="journal article" date="2018" name="Front. Microbiol.">
        <title>Genomic and genetic insights into a cosmopolitan fungus, Paecilomyces variotii (Eurotiales).</title>
        <authorList>
            <person name="Urquhart A.S."/>
            <person name="Mondo S.J."/>
            <person name="Makela M.R."/>
            <person name="Hane J.K."/>
            <person name="Wiebenga A."/>
            <person name="He G."/>
            <person name="Mihaltcheva S."/>
            <person name="Pangilinan J."/>
            <person name="Lipzen A."/>
            <person name="Barry K."/>
            <person name="de Vries R.P."/>
            <person name="Grigoriev I.V."/>
            <person name="Idnurm A."/>
        </authorList>
    </citation>
    <scope>NUCLEOTIDE SEQUENCE [LARGE SCALE GENOMIC DNA]</scope>
    <source>
        <strain evidence="3 4">CBS 101075</strain>
    </source>
</reference>
<proteinExistence type="predicted"/>
<name>A0A443HJR3_BYSSP</name>
<keyword evidence="2" id="KW-0472">Membrane</keyword>
<dbReference type="Pfam" id="PF07543">
    <property type="entry name" value="PGA2"/>
    <property type="match status" value="1"/>
</dbReference>
<dbReference type="Proteomes" id="UP000283841">
    <property type="component" value="Unassembled WGS sequence"/>
</dbReference>
<gene>
    <name evidence="3" type="ORF">C8Q69DRAFT_102798</name>
</gene>
<dbReference type="AlphaFoldDB" id="A0A443HJR3"/>
<evidence type="ECO:0000313" key="3">
    <source>
        <dbReference type="EMBL" id="RWQ92083.1"/>
    </source>
</evidence>
<evidence type="ECO:0000313" key="4">
    <source>
        <dbReference type="Proteomes" id="UP000283841"/>
    </source>
</evidence>
<feature type="region of interest" description="Disordered" evidence="1">
    <location>
        <begin position="76"/>
        <end position="180"/>
    </location>
</feature>
<evidence type="ECO:0000256" key="1">
    <source>
        <dbReference type="SAM" id="MobiDB-lite"/>
    </source>
</evidence>
<evidence type="ECO:0000256" key="2">
    <source>
        <dbReference type="SAM" id="Phobius"/>
    </source>
</evidence>
<keyword evidence="2" id="KW-1133">Transmembrane helix</keyword>
<dbReference type="VEuPathDB" id="FungiDB:C8Q69DRAFT_102798"/>
<dbReference type="OrthoDB" id="4227028at2759"/>
<dbReference type="EMBL" id="RCNU01000014">
    <property type="protein sequence ID" value="RWQ92083.1"/>
    <property type="molecule type" value="Genomic_DNA"/>
</dbReference>
<feature type="compositionally biased region" description="Acidic residues" evidence="1">
    <location>
        <begin position="162"/>
        <end position="180"/>
    </location>
</feature>
<dbReference type="RefSeq" id="XP_028481728.1">
    <property type="nucleotide sequence ID" value="XM_028625031.1"/>
</dbReference>
<dbReference type="GeneID" id="39594308"/>
<accession>A0A443HJR3</accession>
<dbReference type="GO" id="GO:0015031">
    <property type="term" value="P:protein transport"/>
    <property type="evidence" value="ECO:0007669"/>
    <property type="project" value="TreeGrafter"/>
</dbReference>
<sequence length="180" mass="20118">MADTYTPPTASELLTDFFNQLLGGVENYFANFYKNFTSISAKRWIRMGVIVGAYLLVVRPLVDMFFRWSFDKKQAKEKKKREEDQAAFGADGKTAKMSPNSLRGPGKVLGEVETDDEDTVKGQGKDTGKATGVPELGKGARKRQKKQMKEAEKSAGATMEGMTEEELLELLDWSESDEEK</sequence>
<feature type="transmembrane region" description="Helical" evidence="2">
    <location>
        <begin position="44"/>
        <end position="66"/>
    </location>
</feature>
<dbReference type="PANTHER" id="PTHR28199">
    <property type="entry name" value="PROCESSING OF GAS1 AND ALP PROTEIN 2"/>
    <property type="match status" value="1"/>
</dbReference>
<dbReference type="InterPro" id="IPR011431">
    <property type="entry name" value="Trafficking_Pga2"/>
</dbReference>
<protein>
    <submittedName>
        <fullName evidence="3">Trafficking PGA2-domain-containing protein</fullName>
    </submittedName>
</protein>
<feature type="compositionally biased region" description="Basic and acidic residues" evidence="1">
    <location>
        <begin position="119"/>
        <end position="128"/>
    </location>
</feature>
<organism evidence="3 4">
    <name type="scientific">Byssochlamys spectabilis</name>
    <name type="common">Paecilomyces variotii</name>
    <dbReference type="NCBI Taxonomy" id="264951"/>
    <lineage>
        <taxon>Eukaryota</taxon>
        <taxon>Fungi</taxon>
        <taxon>Dikarya</taxon>
        <taxon>Ascomycota</taxon>
        <taxon>Pezizomycotina</taxon>
        <taxon>Eurotiomycetes</taxon>
        <taxon>Eurotiomycetidae</taxon>
        <taxon>Eurotiales</taxon>
        <taxon>Thermoascaceae</taxon>
        <taxon>Paecilomyces</taxon>
    </lineage>
</organism>
<keyword evidence="2" id="KW-0812">Transmembrane</keyword>
<comment type="caution">
    <text evidence="3">The sequence shown here is derived from an EMBL/GenBank/DDBJ whole genome shotgun (WGS) entry which is preliminary data.</text>
</comment>
<dbReference type="PANTHER" id="PTHR28199:SF1">
    <property type="entry name" value="PROCESSING OF GAS1 AND ALP PROTEIN 2"/>
    <property type="match status" value="1"/>
</dbReference>